<dbReference type="Proteomes" id="UP000290407">
    <property type="component" value="Unassembled WGS sequence"/>
</dbReference>
<dbReference type="EMBL" id="SBLB01000004">
    <property type="protein sequence ID" value="RYC68735.1"/>
    <property type="molecule type" value="Genomic_DNA"/>
</dbReference>
<dbReference type="InterPro" id="IPR019223">
    <property type="entry name" value="DUF2147"/>
</dbReference>
<feature type="domain" description="DUF2147" evidence="2">
    <location>
        <begin position="32"/>
        <end position="149"/>
    </location>
</feature>
<feature type="signal peptide" evidence="1">
    <location>
        <begin position="1"/>
        <end position="21"/>
    </location>
</feature>
<dbReference type="PANTHER" id="PTHR36919:SF2">
    <property type="entry name" value="BLL6627 PROTEIN"/>
    <property type="match status" value="1"/>
</dbReference>
<dbReference type="RefSeq" id="WP_077921618.1">
    <property type="nucleotide sequence ID" value="NZ_SBLB01000004.1"/>
</dbReference>
<reference evidence="3 4" key="1">
    <citation type="submission" date="2019-01" db="EMBL/GenBank/DDBJ databases">
        <title>Spirosoma flava sp. nov., a propanil-degrading bacterium isolated from herbicide-contaminated soil.</title>
        <authorList>
            <person name="Zhang L."/>
            <person name="Jiang J.-D."/>
        </authorList>
    </citation>
    <scope>NUCLEOTIDE SEQUENCE [LARGE SCALE GENOMIC DNA]</scope>
    <source>
        <strain evidence="3 4">TY50</strain>
    </source>
</reference>
<feature type="chain" id="PRO_5020271751" evidence="1">
    <location>
        <begin position="22"/>
        <end position="151"/>
    </location>
</feature>
<dbReference type="PANTHER" id="PTHR36919">
    <property type="entry name" value="BLR1215 PROTEIN"/>
    <property type="match status" value="1"/>
</dbReference>
<protein>
    <submittedName>
        <fullName evidence="3">DUF2147 domain-containing protein</fullName>
    </submittedName>
</protein>
<sequence>MNTVRLRFLFVLLVIPALAFAAPADNPDAVVGRWLSSKKKNQVLIYKHGDRYFGKLVWMLEPTDVSTSKPKLDKLNPQVHLRHRPLLNLPIMTNLLYKGNNVWGDGQIYNPEDGKTYGCELTLRDANTMEVHGYMMGMRFLGKTITWTRVP</sequence>
<evidence type="ECO:0000313" key="4">
    <source>
        <dbReference type="Proteomes" id="UP000290407"/>
    </source>
</evidence>
<evidence type="ECO:0000256" key="1">
    <source>
        <dbReference type="SAM" id="SignalP"/>
    </source>
</evidence>
<keyword evidence="1" id="KW-0732">Signal</keyword>
<dbReference type="AlphaFoldDB" id="A0A4Q2UMH4"/>
<organism evidence="3 4">
    <name type="scientific">Spirosoma sordidisoli</name>
    <dbReference type="NCBI Taxonomy" id="2502893"/>
    <lineage>
        <taxon>Bacteria</taxon>
        <taxon>Pseudomonadati</taxon>
        <taxon>Bacteroidota</taxon>
        <taxon>Cytophagia</taxon>
        <taxon>Cytophagales</taxon>
        <taxon>Cytophagaceae</taxon>
        <taxon>Spirosoma</taxon>
    </lineage>
</organism>
<dbReference type="Pfam" id="PF09917">
    <property type="entry name" value="DUF2147"/>
    <property type="match status" value="1"/>
</dbReference>
<evidence type="ECO:0000313" key="3">
    <source>
        <dbReference type="EMBL" id="RYC68735.1"/>
    </source>
</evidence>
<name>A0A4Q2UMH4_9BACT</name>
<comment type="caution">
    <text evidence="3">The sequence shown here is derived from an EMBL/GenBank/DDBJ whole genome shotgun (WGS) entry which is preliminary data.</text>
</comment>
<proteinExistence type="predicted"/>
<dbReference type="Gene3D" id="2.40.128.520">
    <property type="match status" value="1"/>
</dbReference>
<accession>A0A4Q2UMH4</accession>
<keyword evidence="4" id="KW-1185">Reference proteome</keyword>
<gene>
    <name evidence="3" type="ORF">EQG79_15015</name>
</gene>
<evidence type="ECO:0000259" key="2">
    <source>
        <dbReference type="Pfam" id="PF09917"/>
    </source>
</evidence>